<keyword evidence="18" id="KW-0739">Sodium transport</keyword>
<evidence type="ECO:0000256" key="8">
    <source>
        <dbReference type="ARBA" id="ARBA00022723"/>
    </source>
</evidence>
<accession>A0A9P8PDB1</accession>
<dbReference type="GO" id="GO:0005886">
    <property type="term" value="C:plasma membrane"/>
    <property type="evidence" value="ECO:0007669"/>
    <property type="project" value="UniProtKB-SubCell"/>
</dbReference>
<dbReference type="GO" id="GO:0016887">
    <property type="term" value="F:ATP hydrolysis activity"/>
    <property type="evidence" value="ECO:0007669"/>
    <property type="project" value="InterPro"/>
</dbReference>
<dbReference type="FunFam" id="2.70.150.10:FF:000160">
    <property type="entry name" value="Sarcoplasmic/endoplasmic reticulum calcium ATPase 1"/>
    <property type="match status" value="1"/>
</dbReference>
<dbReference type="Proteomes" id="UP000769528">
    <property type="component" value="Unassembled WGS sequence"/>
</dbReference>
<feature type="transmembrane region" description="Helical" evidence="23">
    <location>
        <begin position="336"/>
        <end position="355"/>
    </location>
</feature>
<dbReference type="GO" id="GO:0005524">
    <property type="term" value="F:ATP binding"/>
    <property type="evidence" value="ECO:0007669"/>
    <property type="project" value="UniProtKB-KW"/>
</dbReference>
<keyword evidence="10" id="KW-0067">ATP-binding</keyword>
<evidence type="ECO:0000256" key="5">
    <source>
        <dbReference type="ARBA" id="ARBA00022538"/>
    </source>
</evidence>
<keyword evidence="7 23" id="KW-0812">Transmembrane</keyword>
<evidence type="ECO:0000256" key="7">
    <source>
        <dbReference type="ARBA" id="ARBA00022692"/>
    </source>
</evidence>
<dbReference type="SUPFAM" id="SSF81660">
    <property type="entry name" value="Metal cation-transporting ATPase, ATP-binding domain N"/>
    <property type="match status" value="1"/>
</dbReference>
<comment type="catalytic activity">
    <reaction evidence="22">
        <text>Na(+)(in) + ATP + H2O = Na(+)(out) + ADP + phosphate + H(+)</text>
        <dbReference type="Rhea" id="RHEA:14633"/>
        <dbReference type="ChEBI" id="CHEBI:15377"/>
        <dbReference type="ChEBI" id="CHEBI:15378"/>
        <dbReference type="ChEBI" id="CHEBI:29101"/>
        <dbReference type="ChEBI" id="CHEBI:30616"/>
        <dbReference type="ChEBI" id="CHEBI:43474"/>
        <dbReference type="ChEBI" id="CHEBI:456216"/>
        <dbReference type="EC" id="7.2.2.3"/>
    </reaction>
    <physiologicalReaction direction="left-to-right" evidence="22">
        <dbReference type="Rhea" id="RHEA:14634"/>
    </physiologicalReaction>
</comment>
<comment type="subcellular location">
    <subcellularLocation>
        <location evidence="2">Cell membrane</location>
        <topology evidence="2">Multi-pass membrane protein</topology>
    </subcellularLocation>
</comment>
<keyword evidence="13" id="KW-1278">Translocase</keyword>
<dbReference type="InterPro" id="IPR004014">
    <property type="entry name" value="ATPase_P-typ_cation-transptr_N"/>
</dbReference>
<evidence type="ECO:0000256" key="12">
    <source>
        <dbReference type="ARBA" id="ARBA00022958"/>
    </source>
</evidence>
<dbReference type="SFLD" id="SFLDS00003">
    <property type="entry name" value="Haloacid_Dehalogenase"/>
    <property type="match status" value="1"/>
</dbReference>
<dbReference type="SFLD" id="SFLDF00027">
    <property type="entry name" value="p-type_atpase"/>
    <property type="match status" value="1"/>
</dbReference>
<feature type="transmembrane region" description="Helical" evidence="23">
    <location>
        <begin position="1006"/>
        <end position="1026"/>
    </location>
</feature>
<evidence type="ECO:0000256" key="17">
    <source>
        <dbReference type="ARBA" id="ARBA00023136"/>
    </source>
</evidence>
<feature type="transmembrane region" description="Helical" evidence="23">
    <location>
        <begin position="113"/>
        <end position="131"/>
    </location>
</feature>
<keyword evidence="16" id="KW-0406">Ion transport</keyword>
<organism evidence="25 26">
    <name type="scientific">Wickerhamomyces mucosus</name>
    <dbReference type="NCBI Taxonomy" id="1378264"/>
    <lineage>
        <taxon>Eukaryota</taxon>
        <taxon>Fungi</taxon>
        <taxon>Dikarya</taxon>
        <taxon>Ascomycota</taxon>
        <taxon>Saccharomycotina</taxon>
        <taxon>Saccharomycetes</taxon>
        <taxon>Phaffomycetales</taxon>
        <taxon>Wickerhamomycetaceae</taxon>
        <taxon>Wickerhamomyces</taxon>
    </lineage>
</organism>
<evidence type="ECO:0000313" key="26">
    <source>
        <dbReference type="Proteomes" id="UP000769528"/>
    </source>
</evidence>
<dbReference type="SUPFAM" id="SSF81665">
    <property type="entry name" value="Calcium ATPase, transmembrane domain M"/>
    <property type="match status" value="1"/>
</dbReference>
<dbReference type="FunFam" id="1.20.1110.10:FF:000015">
    <property type="entry name" value="Sodium ion P-type ATPase"/>
    <property type="match status" value="1"/>
</dbReference>
<keyword evidence="5" id="KW-0633">Potassium transport</keyword>
<evidence type="ECO:0000259" key="24">
    <source>
        <dbReference type="SMART" id="SM00831"/>
    </source>
</evidence>
<evidence type="ECO:0000256" key="18">
    <source>
        <dbReference type="ARBA" id="ARBA00023201"/>
    </source>
</evidence>
<dbReference type="InterPro" id="IPR023299">
    <property type="entry name" value="ATPase_P-typ_cyto_dom_N"/>
</dbReference>
<dbReference type="PANTHER" id="PTHR42861">
    <property type="entry name" value="CALCIUM-TRANSPORTING ATPASE"/>
    <property type="match status" value="1"/>
</dbReference>
<dbReference type="Gene3D" id="1.20.1110.10">
    <property type="entry name" value="Calcium-transporting ATPase, transmembrane domain"/>
    <property type="match status" value="2"/>
</dbReference>
<reference evidence="25" key="2">
    <citation type="submission" date="2021-01" db="EMBL/GenBank/DDBJ databases">
        <authorList>
            <person name="Schikora-Tamarit M.A."/>
        </authorList>
    </citation>
    <scope>NUCLEOTIDE SEQUENCE</scope>
    <source>
        <strain evidence="25">CBS6341</strain>
    </source>
</reference>
<dbReference type="OrthoDB" id="3352408at2759"/>
<dbReference type="PRINTS" id="PR00119">
    <property type="entry name" value="CATATPASE"/>
</dbReference>
<dbReference type="EC" id="7.2.2.3" evidence="20"/>
<dbReference type="SUPFAM" id="SSF56784">
    <property type="entry name" value="HAD-like"/>
    <property type="match status" value="1"/>
</dbReference>
<dbReference type="InterPro" id="IPR044492">
    <property type="entry name" value="P_typ_ATPase_HD_dom"/>
</dbReference>
<keyword evidence="8" id="KW-0479">Metal-binding</keyword>
<evidence type="ECO:0000256" key="2">
    <source>
        <dbReference type="ARBA" id="ARBA00004651"/>
    </source>
</evidence>
<evidence type="ECO:0000256" key="11">
    <source>
        <dbReference type="ARBA" id="ARBA00022842"/>
    </source>
</evidence>
<dbReference type="NCBIfam" id="TIGR01523">
    <property type="entry name" value="ATPase-IID_K-Na"/>
    <property type="match status" value="1"/>
</dbReference>
<evidence type="ECO:0000256" key="9">
    <source>
        <dbReference type="ARBA" id="ARBA00022741"/>
    </source>
</evidence>
<evidence type="ECO:0000256" key="14">
    <source>
        <dbReference type="ARBA" id="ARBA00022989"/>
    </source>
</evidence>
<dbReference type="GO" id="GO:0008554">
    <property type="term" value="F:P-type sodium transporter activity"/>
    <property type="evidence" value="ECO:0007669"/>
    <property type="project" value="UniProtKB-EC"/>
</dbReference>
<dbReference type="Pfam" id="PF00122">
    <property type="entry name" value="E1-E2_ATPase"/>
    <property type="match status" value="1"/>
</dbReference>
<keyword evidence="26" id="KW-1185">Reference proteome</keyword>
<keyword evidence="4" id="KW-1003">Cell membrane</keyword>
<evidence type="ECO:0000256" key="6">
    <source>
        <dbReference type="ARBA" id="ARBA00022553"/>
    </source>
</evidence>
<evidence type="ECO:0000256" key="22">
    <source>
        <dbReference type="ARBA" id="ARBA00049499"/>
    </source>
</evidence>
<evidence type="ECO:0000256" key="13">
    <source>
        <dbReference type="ARBA" id="ARBA00022967"/>
    </source>
</evidence>
<dbReference type="InterPro" id="IPR006068">
    <property type="entry name" value="ATPase_P-typ_cation-transptr_C"/>
</dbReference>
<protein>
    <recommendedName>
        <fullName evidence="20">P-type Na(+) transporter</fullName>
        <ecNumber evidence="20">7.2.2.3</ecNumber>
    </recommendedName>
</protein>
<feature type="transmembrane region" description="Helical" evidence="23">
    <location>
        <begin position="955"/>
        <end position="977"/>
    </location>
</feature>
<keyword evidence="15" id="KW-0915">Sodium</keyword>
<sequence length="1099" mass="122176">MTKDFKSAKSLSYETNNNNSITFSDNEKSNIKKNATFTSKSTDFSEISGYSPDLNTLDHYKLPIKTIEQIYQTNIVEGLTHSKAKELLELHGENTLGDDQKISLAKIVIHQTFNAMILVLIISMIICLAIKDWISGGVIAFVIFINVTIGSYQEFKASKTMNSLKSLSSPTAKAYRNGDLETIPTKYVVPGDIINVKVGDTIPADLRIFDSLNFETDEALLTGESLPVIKDSIIVYDQEIGVGDRLNMAYSSSVVTKGRATGIAVKTGLYTEIGEIAQSLKNSKNKKFKRENKDNGVVDENEIYEESKWKYLLYLLKDGIGSFLGTTGGTPLSRKLSFLAILLFGVAVVFAIIVMGSQKFNVSKEVAIYAICVAVSMIPSSLVVVLTITMSVGAKIMVKKNVIVRKLDSLEALGSINDICSDKTGTLTQGKMIAKTAWIPSSGTYNVLDAKEPFNPTVGSIEFTTRSPKEAFEEDRKENYEFPTKTFDVENAYLQKFLLTSTMANIAIAFKDENGEWKAHGDPTEIAIQIFANRFGIDRKSLTESDDFQYNHLHEFPFDSSIKKMSVVYSKITDSENYHIFTKGAVERVLESCSSWIPKDSNIPTPINEVDVKLIENNMNVLSGEGLRVLALAQKTISKTSLDHKNRESVESDLTFLGLVGIYDPPRLESKGAVIKCHRAGINVHMLTGDHPGTARTIAQEVGILPKNLSHYSQDVVDSMVMVAQQFDELNDSEIDRLPVLPLVVARCSPKTKVRMIEALHRRKKFCAMTGDGVNDSPSLKIADVGIAMGVTGSDVAKDASDIVLSDDNFASIINGIEEGRRMNDNIQKFVLQLLAENVAQGLYLMIGLVFKDIDGLSVFPLSPVEVLWIIVVTSCFPAMGLGVEKAQPDVMQKDPKPSKESIFSTEMIFDLFVYGIWMAIVCLCCFIVVMYGLGTAEFGQNCNNGYSDSCHEVFKARSASFATMTWCALILAWEVIDMRRSLFAMKPDTQTPYSQVFKDLWGNQFLFWSVIGGFFSCFPVVYIPVINKKVFLHAPIGKEWGIAVAMAVLFFIGCELYKVFKRLYYKQQLVHNPEYDLERKNPFEKYTSFSRANTIQPN</sequence>
<proteinExistence type="inferred from homology"/>
<dbReference type="Pfam" id="PF13246">
    <property type="entry name" value="Cation_ATPase"/>
    <property type="match status" value="1"/>
</dbReference>
<dbReference type="PROSITE" id="PS00154">
    <property type="entry name" value="ATPASE_E1_E2"/>
    <property type="match status" value="1"/>
</dbReference>
<dbReference type="Gene3D" id="2.70.150.10">
    <property type="entry name" value="Calcium-transporting ATPase, cytoplasmic transduction domain A"/>
    <property type="match status" value="1"/>
</dbReference>
<evidence type="ECO:0000256" key="3">
    <source>
        <dbReference type="ARBA" id="ARBA00022448"/>
    </source>
</evidence>
<dbReference type="GO" id="GO:0006813">
    <property type="term" value="P:potassium ion transport"/>
    <property type="evidence" value="ECO:0007669"/>
    <property type="project" value="UniProtKB-KW"/>
</dbReference>
<dbReference type="NCBIfam" id="TIGR01494">
    <property type="entry name" value="ATPase_P-type"/>
    <property type="match status" value="3"/>
</dbReference>
<dbReference type="InterPro" id="IPR006414">
    <property type="entry name" value="P-type_ATPase_IID"/>
</dbReference>
<keyword evidence="3" id="KW-0813">Transport</keyword>
<feature type="transmembrane region" description="Helical" evidence="23">
    <location>
        <begin position="137"/>
        <end position="155"/>
    </location>
</feature>
<evidence type="ECO:0000256" key="23">
    <source>
        <dbReference type="SAM" id="Phobius"/>
    </source>
</evidence>
<feature type="transmembrane region" description="Helical" evidence="23">
    <location>
        <begin position="830"/>
        <end position="847"/>
    </location>
</feature>
<dbReference type="InterPro" id="IPR001757">
    <property type="entry name" value="P_typ_ATPase"/>
</dbReference>
<evidence type="ECO:0000256" key="4">
    <source>
        <dbReference type="ARBA" id="ARBA00022475"/>
    </source>
</evidence>
<feature type="domain" description="Cation-transporting P-type ATPase N-terminal" evidence="24">
    <location>
        <begin position="58"/>
        <end position="132"/>
    </location>
</feature>
<feature type="transmembrane region" description="Helical" evidence="23">
    <location>
        <begin position="1041"/>
        <end position="1061"/>
    </location>
</feature>
<comment type="similarity">
    <text evidence="19">Belongs to the cation transport ATPase (P-type) (TC 3.A.3) family. Type IID subfamily.</text>
</comment>
<dbReference type="Pfam" id="PF00690">
    <property type="entry name" value="Cation_ATPase_N"/>
    <property type="match status" value="1"/>
</dbReference>
<reference evidence="25" key="1">
    <citation type="journal article" date="2021" name="Open Biol.">
        <title>Shared evolutionary footprints suggest mitochondrial oxidative damage underlies multiple complex I losses in fungi.</title>
        <authorList>
            <person name="Schikora-Tamarit M.A."/>
            <person name="Marcet-Houben M."/>
            <person name="Nosek J."/>
            <person name="Gabaldon T."/>
        </authorList>
    </citation>
    <scope>NUCLEOTIDE SEQUENCE</scope>
    <source>
        <strain evidence="25">CBS6341</strain>
    </source>
</reference>
<dbReference type="Gene3D" id="3.40.1110.10">
    <property type="entry name" value="Calcium-transporting ATPase, cytoplasmic domain N"/>
    <property type="match status" value="1"/>
</dbReference>
<evidence type="ECO:0000256" key="10">
    <source>
        <dbReference type="ARBA" id="ARBA00022840"/>
    </source>
</evidence>
<feature type="transmembrane region" description="Helical" evidence="23">
    <location>
        <begin position="367"/>
        <end position="390"/>
    </location>
</feature>
<dbReference type="AlphaFoldDB" id="A0A9P8PDB1"/>
<evidence type="ECO:0000256" key="19">
    <source>
        <dbReference type="ARBA" id="ARBA00035017"/>
    </source>
</evidence>
<dbReference type="InterPro" id="IPR023298">
    <property type="entry name" value="ATPase_P-typ_TM_dom_sf"/>
</dbReference>
<dbReference type="FunFam" id="3.40.50.1000:FF:000047">
    <property type="entry name" value="Sodium P-type ATPase"/>
    <property type="match status" value="1"/>
</dbReference>
<evidence type="ECO:0000256" key="16">
    <source>
        <dbReference type="ARBA" id="ARBA00023065"/>
    </source>
</evidence>
<dbReference type="Pfam" id="PF00689">
    <property type="entry name" value="Cation_ATPase_C"/>
    <property type="match status" value="1"/>
</dbReference>
<keyword evidence="17 23" id="KW-0472">Membrane</keyword>
<dbReference type="SFLD" id="SFLDG00002">
    <property type="entry name" value="C1.7:_P-type_atpase_like"/>
    <property type="match status" value="1"/>
</dbReference>
<dbReference type="SMART" id="SM00831">
    <property type="entry name" value="Cation_ATPase_N"/>
    <property type="match status" value="1"/>
</dbReference>
<dbReference type="InterPro" id="IPR036412">
    <property type="entry name" value="HAD-like_sf"/>
</dbReference>
<comment type="caution">
    <text evidence="25">The sequence shown here is derived from an EMBL/GenBank/DDBJ whole genome shotgun (WGS) entry which is preliminary data.</text>
</comment>
<gene>
    <name evidence="25" type="ORF">WICMUC_005031</name>
</gene>
<comment type="catalytic activity">
    <reaction evidence="21">
        <text>K(+)(in) + ATP + H2O = K(+)(out) + ADP + phosphate + H(+)</text>
        <dbReference type="Rhea" id="RHEA:75815"/>
        <dbReference type="ChEBI" id="CHEBI:15377"/>
        <dbReference type="ChEBI" id="CHEBI:15378"/>
        <dbReference type="ChEBI" id="CHEBI:29103"/>
        <dbReference type="ChEBI" id="CHEBI:30616"/>
        <dbReference type="ChEBI" id="CHEBI:43474"/>
        <dbReference type="ChEBI" id="CHEBI:456216"/>
    </reaction>
</comment>
<keyword evidence="11" id="KW-0460">Magnesium</keyword>
<feature type="transmembrane region" description="Helical" evidence="23">
    <location>
        <begin position="867"/>
        <end position="884"/>
    </location>
</feature>
<dbReference type="SUPFAM" id="SSF81653">
    <property type="entry name" value="Calcium ATPase, transduction domain A"/>
    <property type="match status" value="1"/>
</dbReference>
<dbReference type="EMBL" id="JAEUBF010001336">
    <property type="protein sequence ID" value="KAH3669192.1"/>
    <property type="molecule type" value="Genomic_DNA"/>
</dbReference>
<feature type="transmembrane region" description="Helical" evidence="23">
    <location>
        <begin position="912"/>
        <end position="935"/>
    </location>
</feature>
<keyword evidence="6" id="KW-0597">Phosphoprotein</keyword>
<evidence type="ECO:0000256" key="1">
    <source>
        <dbReference type="ARBA" id="ARBA00001946"/>
    </source>
</evidence>
<keyword evidence="12" id="KW-0630">Potassium</keyword>
<evidence type="ECO:0000256" key="21">
    <source>
        <dbReference type="ARBA" id="ARBA00048599"/>
    </source>
</evidence>
<keyword evidence="14 23" id="KW-1133">Transmembrane helix</keyword>
<evidence type="ECO:0000256" key="20">
    <source>
        <dbReference type="ARBA" id="ARBA00035029"/>
    </source>
</evidence>
<dbReference type="FunFam" id="3.40.1110.10:FF:000039">
    <property type="entry name" value="Sodium P-type ATPase"/>
    <property type="match status" value="1"/>
</dbReference>
<keyword evidence="9" id="KW-0547">Nucleotide-binding</keyword>
<comment type="cofactor">
    <cofactor evidence="1">
        <name>Mg(2+)</name>
        <dbReference type="ChEBI" id="CHEBI:18420"/>
    </cofactor>
</comment>
<dbReference type="GO" id="GO:0046872">
    <property type="term" value="F:metal ion binding"/>
    <property type="evidence" value="ECO:0007669"/>
    <property type="project" value="UniProtKB-KW"/>
</dbReference>
<evidence type="ECO:0000313" key="25">
    <source>
        <dbReference type="EMBL" id="KAH3669192.1"/>
    </source>
</evidence>
<evidence type="ECO:0000256" key="15">
    <source>
        <dbReference type="ARBA" id="ARBA00023053"/>
    </source>
</evidence>
<dbReference type="InterPro" id="IPR018303">
    <property type="entry name" value="ATPase_P-typ_P_site"/>
</dbReference>
<dbReference type="InterPro" id="IPR059000">
    <property type="entry name" value="ATPase_P-type_domA"/>
</dbReference>
<name>A0A9P8PDB1_9ASCO</name>
<dbReference type="InterPro" id="IPR008250">
    <property type="entry name" value="ATPase_P-typ_transduc_dom_A_sf"/>
</dbReference>